<dbReference type="AlphaFoldDB" id="A0A075H1V3"/>
<organism evidence="2">
    <name type="scientific">uncultured marine thaumarchaeote KM3_43_D05</name>
    <dbReference type="NCBI Taxonomy" id="1456150"/>
    <lineage>
        <taxon>Archaea</taxon>
        <taxon>Nitrososphaerota</taxon>
        <taxon>environmental samples</taxon>
    </lineage>
</organism>
<dbReference type="InterPro" id="IPR001509">
    <property type="entry name" value="Epimerase_deHydtase"/>
</dbReference>
<reference evidence="2" key="1">
    <citation type="journal article" date="2014" name="Genome Biol. Evol.">
        <title>Pangenome evidence for extensive interdomain horizontal transfer affecting lineage core and shell genes in uncultured planktonic thaumarchaeota and euryarchaeota.</title>
        <authorList>
            <person name="Deschamps P."/>
            <person name="Zivanovic Y."/>
            <person name="Moreira D."/>
            <person name="Rodriguez-Valera F."/>
            <person name="Lopez-Garcia P."/>
        </authorList>
    </citation>
    <scope>NUCLEOTIDE SEQUENCE</scope>
</reference>
<proteinExistence type="predicted"/>
<evidence type="ECO:0000313" key="2">
    <source>
        <dbReference type="EMBL" id="AIF10089.1"/>
    </source>
</evidence>
<dbReference type="Pfam" id="PF01370">
    <property type="entry name" value="Epimerase"/>
    <property type="match status" value="1"/>
</dbReference>
<dbReference type="PANTHER" id="PTHR43245:SF23">
    <property type="entry name" value="NAD(P)-BINDING DOMAIN-CONTAINING PROTEIN"/>
    <property type="match status" value="1"/>
</dbReference>
<dbReference type="InterPro" id="IPR036291">
    <property type="entry name" value="NAD(P)-bd_dom_sf"/>
</dbReference>
<name>A0A075H1V3_9ARCH</name>
<dbReference type="PANTHER" id="PTHR43245">
    <property type="entry name" value="BIFUNCTIONAL POLYMYXIN RESISTANCE PROTEIN ARNA"/>
    <property type="match status" value="1"/>
</dbReference>
<sequence>MTMNELKSILVTGGAGYIGSILTHKLVELGYNVRIIDSLIYGKDGISDLISKNSVELIEKDIRDEKTLNDAVKEIDCVIHLAAIVGDPLCKKIPIAAKQINEDATKKLVTISKEHGVKRFIFASTCSNYGSASNTVDENSPIQSLSLYSATKVNSENFILNAKNSSFEPCILRFATAHGLSPRMRFDLLLQEFLRDAILDKKIRIYGPNFWRPLAHVDDISNACIAVIKSPSDIISGEIYNVGHTRENYTKKMLAEIIQEFVPSTKIEIIESKKDLRTYKVSFDKIKNNLKFISKKLFEIVFLAFSPKSKRVV</sequence>
<dbReference type="SUPFAM" id="SSF51735">
    <property type="entry name" value="NAD(P)-binding Rossmann-fold domains"/>
    <property type="match status" value="1"/>
</dbReference>
<dbReference type="EMBL" id="KF900881">
    <property type="protein sequence ID" value="AIF10089.1"/>
    <property type="molecule type" value="Genomic_DNA"/>
</dbReference>
<dbReference type="InterPro" id="IPR050177">
    <property type="entry name" value="Lipid_A_modif_metabolic_enz"/>
</dbReference>
<protein>
    <submittedName>
        <fullName evidence="2">Nucleoside-diphosphate-sugar epimerase</fullName>
    </submittedName>
</protein>
<feature type="domain" description="NAD-dependent epimerase/dehydratase" evidence="1">
    <location>
        <begin position="9"/>
        <end position="243"/>
    </location>
</feature>
<accession>A0A075H1V3</accession>
<dbReference type="CDD" id="cd08946">
    <property type="entry name" value="SDR_e"/>
    <property type="match status" value="1"/>
</dbReference>
<dbReference type="Gene3D" id="3.40.50.720">
    <property type="entry name" value="NAD(P)-binding Rossmann-like Domain"/>
    <property type="match status" value="1"/>
</dbReference>
<evidence type="ECO:0000259" key="1">
    <source>
        <dbReference type="Pfam" id="PF01370"/>
    </source>
</evidence>